<evidence type="ECO:0000313" key="1">
    <source>
        <dbReference type="EMBL" id="KAL2725888.1"/>
    </source>
</evidence>
<comment type="caution">
    <text evidence="1">The sequence shown here is derived from an EMBL/GenBank/DDBJ whole genome shotgun (WGS) entry which is preliminary data.</text>
</comment>
<dbReference type="EMBL" id="JAYRBN010000110">
    <property type="protein sequence ID" value="KAL2725888.1"/>
    <property type="molecule type" value="Genomic_DNA"/>
</dbReference>
<keyword evidence="2" id="KW-1185">Reference proteome</keyword>
<dbReference type="Proteomes" id="UP001607303">
    <property type="component" value="Unassembled WGS sequence"/>
</dbReference>
<reference evidence="1 2" key="1">
    <citation type="journal article" date="2024" name="Ann. Entomol. Soc. Am.">
        <title>Genomic analyses of the southern and eastern yellowjacket wasps (Hymenoptera: Vespidae) reveal evolutionary signatures of social life.</title>
        <authorList>
            <person name="Catto M.A."/>
            <person name="Caine P.B."/>
            <person name="Orr S.E."/>
            <person name="Hunt B.G."/>
            <person name="Goodisman M.A.D."/>
        </authorList>
    </citation>
    <scope>NUCLEOTIDE SEQUENCE [LARGE SCALE GENOMIC DNA]</scope>
    <source>
        <strain evidence="1">232</strain>
        <tissue evidence="1">Head and thorax</tissue>
    </source>
</reference>
<protein>
    <submittedName>
        <fullName evidence="1">Uncharacterized protein</fullName>
    </submittedName>
</protein>
<accession>A0ABD2AZ49</accession>
<evidence type="ECO:0000313" key="2">
    <source>
        <dbReference type="Proteomes" id="UP001607303"/>
    </source>
</evidence>
<sequence length="64" mass="7020">MCNYVLDEKIPSCPLSSCPTKSNPAKNVGYFSFKALSIVKYSSNFFSSTLRDGAYINLAPTKFG</sequence>
<organism evidence="1 2">
    <name type="scientific">Vespula maculifrons</name>
    <name type="common">Eastern yellow jacket</name>
    <name type="synonym">Wasp</name>
    <dbReference type="NCBI Taxonomy" id="7453"/>
    <lineage>
        <taxon>Eukaryota</taxon>
        <taxon>Metazoa</taxon>
        <taxon>Ecdysozoa</taxon>
        <taxon>Arthropoda</taxon>
        <taxon>Hexapoda</taxon>
        <taxon>Insecta</taxon>
        <taxon>Pterygota</taxon>
        <taxon>Neoptera</taxon>
        <taxon>Endopterygota</taxon>
        <taxon>Hymenoptera</taxon>
        <taxon>Apocrita</taxon>
        <taxon>Aculeata</taxon>
        <taxon>Vespoidea</taxon>
        <taxon>Vespidae</taxon>
        <taxon>Vespinae</taxon>
        <taxon>Vespula</taxon>
    </lineage>
</organism>
<name>A0ABD2AZ49_VESMC</name>
<gene>
    <name evidence="1" type="ORF">V1477_018326</name>
</gene>
<proteinExistence type="predicted"/>
<dbReference type="AlphaFoldDB" id="A0ABD2AZ49"/>